<reference evidence="1 2" key="1">
    <citation type="submission" date="2024-10" db="EMBL/GenBank/DDBJ databases">
        <title>The Natural Products Discovery Center: Release of the First 8490 Sequenced Strains for Exploring Actinobacteria Biosynthetic Diversity.</title>
        <authorList>
            <person name="Kalkreuter E."/>
            <person name="Kautsar S.A."/>
            <person name="Yang D."/>
            <person name="Bader C.D."/>
            <person name="Teijaro C.N."/>
            <person name="Fluegel L."/>
            <person name="Davis C.M."/>
            <person name="Simpson J.R."/>
            <person name="Lauterbach L."/>
            <person name="Steele A.D."/>
            <person name="Gui C."/>
            <person name="Meng S."/>
            <person name="Li G."/>
            <person name="Viehrig K."/>
            <person name="Ye F."/>
            <person name="Su P."/>
            <person name="Kiefer A.F."/>
            <person name="Nichols A."/>
            <person name="Cepeda A.J."/>
            <person name="Yan W."/>
            <person name="Fan B."/>
            <person name="Jiang Y."/>
            <person name="Adhikari A."/>
            <person name="Zheng C.-J."/>
            <person name="Schuster L."/>
            <person name="Cowan T.M."/>
            <person name="Smanski M.J."/>
            <person name="Chevrette M.G."/>
            <person name="De Carvalho L.P.S."/>
            <person name="Shen B."/>
        </authorList>
    </citation>
    <scope>NUCLEOTIDE SEQUENCE [LARGE SCALE GENOMIC DNA]</scope>
    <source>
        <strain evidence="1 2">NPDC050545</strain>
    </source>
</reference>
<dbReference type="Proteomes" id="UP001612741">
    <property type="component" value="Unassembled WGS sequence"/>
</dbReference>
<evidence type="ECO:0000313" key="2">
    <source>
        <dbReference type="Proteomes" id="UP001612741"/>
    </source>
</evidence>
<dbReference type="EMBL" id="JBITGY010000005">
    <property type="protein sequence ID" value="MFI6499603.1"/>
    <property type="molecule type" value="Genomic_DNA"/>
</dbReference>
<protein>
    <recommendedName>
        <fullName evidence="3">Tetracyclin repressor-like C-terminal domain-containing protein</fullName>
    </recommendedName>
</protein>
<sequence length="65" mass="6870">MAHPARRPPRTPAARGLYGLALGLVHPTLVGPYSAEETEAIVDQHLDLLFTRQGVTTATASTSTS</sequence>
<keyword evidence="2" id="KW-1185">Reference proteome</keyword>
<accession>A0ABW7YUT1</accession>
<name>A0ABW7YUT1_9ACTN</name>
<gene>
    <name evidence="1" type="ORF">ACIBG2_19605</name>
</gene>
<evidence type="ECO:0000313" key="1">
    <source>
        <dbReference type="EMBL" id="MFI6499603.1"/>
    </source>
</evidence>
<proteinExistence type="predicted"/>
<comment type="caution">
    <text evidence="1">The sequence shown here is derived from an EMBL/GenBank/DDBJ whole genome shotgun (WGS) entry which is preliminary data.</text>
</comment>
<evidence type="ECO:0008006" key="3">
    <source>
        <dbReference type="Google" id="ProtNLM"/>
    </source>
</evidence>
<organism evidence="1 2">
    <name type="scientific">Nonomuraea typhae</name>
    <dbReference type="NCBI Taxonomy" id="2603600"/>
    <lineage>
        <taxon>Bacteria</taxon>
        <taxon>Bacillati</taxon>
        <taxon>Actinomycetota</taxon>
        <taxon>Actinomycetes</taxon>
        <taxon>Streptosporangiales</taxon>
        <taxon>Streptosporangiaceae</taxon>
        <taxon>Nonomuraea</taxon>
    </lineage>
</organism>
<dbReference type="RefSeq" id="WP_397083022.1">
    <property type="nucleotide sequence ID" value="NZ_JBITGY010000005.1"/>
</dbReference>